<reference evidence="3" key="1">
    <citation type="journal article" date="2014" name="Int. J. Syst. Evol. Microbiol.">
        <title>Complete genome of a new Firmicutes species belonging to the dominant human colonic microbiota ('Ruminococcus bicirculans') reveals two chromosomes and a selective capacity to utilize plant glucans.</title>
        <authorList>
            <consortium name="NISC Comparative Sequencing Program"/>
            <person name="Wegmann U."/>
            <person name="Louis P."/>
            <person name="Goesmann A."/>
            <person name="Henrissat B."/>
            <person name="Duncan S.H."/>
            <person name="Flint H.J."/>
        </authorList>
    </citation>
    <scope>NUCLEOTIDE SEQUENCE</scope>
    <source>
        <strain evidence="3">NBRC 107169</strain>
    </source>
</reference>
<accession>A0ABQ5UNC2</accession>
<protein>
    <recommendedName>
        <fullName evidence="2">DUF2147 domain-containing protein</fullName>
    </recommendedName>
</protein>
<dbReference type="EMBL" id="BSNI01000001">
    <property type="protein sequence ID" value="GLQ16073.1"/>
    <property type="molecule type" value="Genomic_DNA"/>
</dbReference>
<dbReference type="Pfam" id="PF09917">
    <property type="entry name" value="DUF2147"/>
    <property type="match status" value="1"/>
</dbReference>
<evidence type="ECO:0000313" key="3">
    <source>
        <dbReference type="EMBL" id="GLQ16073.1"/>
    </source>
</evidence>
<evidence type="ECO:0000259" key="2">
    <source>
        <dbReference type="Pfam" id="PF09917"/>
    </source>
</evidence>
<feature type="signal peptide" evidence="1">
    <location>
        <begin position="1"/>
        <end position="23"/>
    </location>
</feature>
<reference evidence="3" key="2">
    <citation type="submission" date="2023-01" db="EMBL/GenBank/DDBJ databases">
        <title>Draft genome sequence of Maritalea porphyrae strain NBRC 107169.</title>
        <authorList>
            <person name="Sun Q."/>
            <person name="Mori K."/>
        </authorList>
    </citation>
    <scope>NUCLEOTIDE SEQUENCE</scope>
    <source>
        <strain evidence="3">NBRC 107169</strain>
    </source>
</reference>
<dbReference type="RefSeq" id="WP_284361387.1">
    <property type="nucleotide sequence ID" value="NZ_BSNI01000001.1"/>
</dbReference>
<organism evidence="3 4">
    <name type="scientific">Maritalea porphyrae</name>
    <dbReference type="NCBI Taxonomy" id="880732"/>
    <lineage>
        <taxon>Bacteria</taxon>
        <taxon>Pseudomonadati</taxon>
        <taxon>Pseudomonadota</taxon>
        <taxon>Alphaproteobacteria</taxon>
        <taxon>Hyphomicrobiales</taxon>
        <taxon>Devosiaceae</taxon>
        <taxon>Maritalea</taxon>
    </lineage>
</organism>
<sequence length="133" mass="14771">MNKFAKIGGAVALMLSMSAPAMAEMLNPEGMWTPGNKESRYEISYCGKKGTDLCAKVAWIDPKFVNNDNKKLLGTYLFEEIPMRGLNKWRGTIHFQGHKVNGTVKQLGGNKLSVKACLLFLCEEVMLDRVASK</sequence>
<evidence type="ECO:0000256" key="1">
    <source>
        <dbReference type="SAM" id="SignalP"/>
    </source>
</evidence>
<proteinExistence type="predicted"/>
<name>A0ABQ5UNC2_9HYPH</name>
<comment type="caution">
    <text evidence="3">The sequence shown here is derived from an EMBL/GenBank/DDBJ whole genome shotgun (WGS) entry which is preliminary data.</text>
</comment>
<gene>
    <name evidence="3" type="ORF">GCM10007879_03220</name>
</gene>
<feature type="chain" id="PRO_5047008323" description="DUF2147 domain-containing protein" evidence="1">
    <location>
        <begin position="24"/>
        <end position="133"/>
    </location>
</feature>
<dbReference type="InterPro" id="IPR019223">
    <property type="entry name" value="DUF2147"/>
</dbReference>
<keyword evidence="4" id="KW-1185">Reference proteome</keyword>
<dbReference type="Proteomes" id="UP001161405">
    <property type="component" value="Unassembled WGS sequence"/>
</dbReference>
<feature type="domain" description="DUF2147" evidence="2">
    <location>
        <begin position="30"/>
        <end position="125"/>
    </location>
</feature>
<evidence type="ECO:0000313" key="4">
    <source>
        <dbReference type="Proteomes" id="UP001161405"/>
    </source>
</evidence>
<keyword evidence="1" id="KW-0732">Signal</keyword>